<evidence type="ECO:0000313" key="3">
    <source>
        <dbReference type="Proteomes" id="UP001596540"/>
    </source>
</evidence>
<evidence type="ECO:0008006" key="4">
    <source>
        <dbReference type="Google" id="ProtNLM"/>
    </source>
</evidence>
<evidence type="ECO:0000313" key="2">
    <source>
        <dbReference type="EMBL" id="MFC7326359.1"/>
    </source>
</evidence>
<accession>A0ABW2KAY1</accession>
<reference evidence="3" key="1">
    <citation type="journal article" date="2019" name="Int. J. Syst. Evol. Microbiol.">
        <title>The Global Catalogue of Microorganisms (GCM) 10K type strain sequencing project: providing services to taxonomists for standard genome sequencing and annotation.</title>
        <authorList>
            <consortium name="The Broad Institute Genomics Platform"/>
            <consortium name="The Broad Institute Genome Sequencing Center for Infectious Disease"/>
            <person name="Wu L."/>
            <person name="Ma J."/>
        </authorList>
    </citation>
    <scope>NUCLEOTIDE SEQUENCE [LARGE SCALE GENOMIC DNA]</scope>
    <source>
        <strain evidence="3">CGMCC 4.7382</strain>
    </source>
</reference>
<protein>
    <recommendedName>
        <fullName evidence="4">Lipoprotein</fullName>
    </recommendedName>
</protein>
<dbReference type="RefSeq" id="WP_379868126.1">
    <property type="nucleotide sequence ID" value="NZ_JBHTBH010000001.1"/>
</dbReference>
<evidence type="ECO:0000256" key="1">
    <source>
        <dbReference type="SAM" id="MobiDB-lite"/>
    </source>
</evidence>
<keyword evidence="3" id="KW-1185">Reference proteome</keyword>
<proteinExistence type="predicted"/>
<comment type="caution">
    <text evidence="2">The sequence shown here is derived from an EMBL/GenBank/DDBJ whole genome shotgun (WGS) entry which is preliminary data.</text>
</comment>
<gene>
    <name evidence="2" type="ORF">ACFQRF_01280</name>
</gene>
<dbReference type="Proteomes" id="UP001596540">
    <property type="component" value="Unassembled WGS sequence"/>
</dbReference>
<feature type="compositionally biased region" description="Acidic residues" evidence="1">
    <location>
        <begin position="208"/>
        <end position="234"/>
    </location>
</feature>
<name>A0ABW2KAY1_9ACTN</name>
<sequence length="234" mass="24288">MRARERLLGAVAVGSCLVLAGCGSEGESEESPDAAASAEPAAGGWEDGFPEDVEVIIELDQPAGAPQREATDAFFQTYAALYQSAYGGGEDRAFIDTWLQDDSPSVESLNLLLDEWAEAGAAPAGSIRLYDGLVGAYSADLVQIDFCVDQRYLKLKDLESGDVSDLPNSPASGIATANAMYELNDAGEWEAVAFGFSDVGDVPTNECVAEDGGGEEPEGEDSGGDGAAEDQADA</sequence>
<dbReference type="EMBL" id="JBHTBH010000001">
    <property type="protein sequence ID" value="MFC7326359.1"/>
    <property type="molecule type" value="Genomic_DNA"/>
</dbReference>
<feature type="region of interest" description="Disordered" evidence="1">
    <location>
        <begin position="203"/>
        <end position="234"/>
    </location>
</feature>
<organism evidence="2 3">
    <name type="scientific">Marinactinospora rubrisoli</name>
    <dbReference type="NCBI Taxonomy" id="2715399"/>
    <lineage>
        <taxon>Bacteria</taxon>
        <taxon>Bacillati</taxon>
        <taxon>Actinomycetota</taxon>
        <taxon>Actinomycetes</taxon>
        <taxon>Streptosporangiales</taxon>
        <taxon>Nocardiopsidaceae</taxon>
        <taxon>Marinactinospora</taxon>
    </lineage>
</organism>
<dbReference type="PROSITE" id="PS51257">
    <property type="entry name" value="PROKAR_LIPOPROTEIN"/>
    <property type="match status" value="1"/>
</dbReference>